<dbReference type="PANTHER" id="PTHR30055">
    <property type="entry name" value="HTH-TYPE TRANSCRIPTIONAL REGULATOR RUTR"/>
    <property type="match status" value="1"/>
</dbReference>
<evidence type="ECO:0000256" key="2">
    <source>
        <dbReference type="ARBA" id="ARBA00023125"/>
    </source>
</evidence>
<dbReference type="InterPro" id="IPR049445">
    <property type="entry name" value="TetR_SbtR-like_C"/>
</dbReference>
<dbReference type="Proteomes" id="UP001596242">
    <property type="component" value="Unassembled WGS sequence"/>
</dbReference>
<dbReference type="RefSeq" id="WP_386400950.1">
    <property type="nucleotide sequence ID" value="NZ_JBHSPT010000052.1"/>
</dbReference>
<dbReference type="PANTHER" id="PTHR30055:SF234">
    <property type="entry name" value="HTH-TYPE TRANSCRIPTIONAL REGULATOR BETI"/>
    <property type="match status" value="1"/>
</dbReference>
<evidence type="ECO:0000256" key="1">
    <source>
        <dbReference type="ARBA" id="ARBA00023015"/>
    </source>
</evidence>
<keyword evidence="7" id="KW-1185">Reference proteome</keyword>
<dbReference type="PROSITE" id="PS01081">
    <property type="entry name" value="HTH_TETR_1"/>
    <property type="match status" value="1"/>
</dbReference>
<feature type="DNA-binding region" description="H-T-H motif" evidence="4">
    <location>
        <begin position="39"/>
        <end position="58"/>
    </location>
</feature>
<dbReference type="EMBL" id="JBHSPT010000052">
    <property type="protein sequence ID" value="MFC6058318.1"/>
    <property type="molecule type" value="Genomic_DNA"/>
</dbReference>
<keyword evidence="1" id="KW-0805">Transcription regulation</keyword>
<dbReference type="Gene3D" id="1.10.357.10">
    <property type="entry name" value="Tetracycline Repressor, domain 2"/>
    <property type="match status" value="1"/>
</dbReference>
<feature type="domain" description="HTH tetR-type" evidence="5">
    <location>
        <begin position="17"/>
        <end position="76"/>
    </location>
</feature>
<protein>
    <submittedName>
        <fullName evidence="6">TetR/AcrR family transcriptional regulator</fullName>
    </submittedName>
</protein>
<reference evidence="7" key="1">
    <citation type="journal article" date="2019" name="Int. J. Syst. Evol. Microbiol.">
        <title>The Global Catalogue of Microorganisms (GCM) 10K type strain sequencing project: providing services to taxonomists for standard genome sequencing and annotation.</title>
        <authorList>
            <consortium name="The Broad Institute Genomics Platform"/>
            <consortium name="The Broad Institute Genome Sequencing Center for Infectious Disease"/>
            <person name="Wu L."/>
            <person name="Ma J."/>
        </authorList>
    </citation>
    <scope>NUCLEOTIDE SEQUENCE [LARGE SCALE GENOMIC DNA]</scope>
    <source>
        <strain evidence="7">JCM 12763</strain>
    </source>
</reference>
<dbReference type="InterPro" id="IPR001647">
    <property type="entry name" value="HTH_TetR"/>
</dbReference>
<evidence type="ECO:0000259" key="5">
    <source>
        <dbReference type="PROSITE" id="PS50977"/>
    </source>
</evidence>
<evidence type="ECO:0000313" key="6">
    <source>
        <dbReference type="EMBL" id="MFC6058318.1"/>
    </source>
</evidence>
<keyword evidence="3" id="KW-0804">Transcription</keyword>
<dbReference type="Pfam" id="PF00440">
    <property type="entry name" value="TetR_N"/>
    <property type="match status" value="1"/>
</dbReference>
<organism evidence="6 7">
    <name type="scientific">Streptomyces pratens</name>
    <dbReference type="NCBI Taxonomy" id="887456"/>
    <lineage>
        <taxon>Bacteria</taxon>
        <taxon>Bacillati</taxon>
        <taxon>Actinomycetota</taxon>
        <taxon>Actinomycetes</taxon>
        <taxon>Kitasatosporales</taxon>
        <taxon>Streptomycetaceae</taxon>
        <taxon>Streptomyces</taxon>
    </lineage>
</organism>
<evidence type="ECO:0000256" key="3">
    <source>
        <dbReference type="ARBA" id="ARBA00023163"/>
    </source>
</evidence>
<name>A0ABW1M3Z7_9ACTN</name>
<comment type="caution">
    <text evidence="6">The sequence shown here is derived from an EMBL/GenBank/DDBJ whole genome shotgun (WGS) entry which is preliminary data.</text>
</comment>
<gene>
    <name evidence="6" type="ORF">ACFP50_23520</name>
</gene>
<proteinExistence type="predicted"/>
<dbReference type="Pfam" id="PF21597">
    <property type="entry name" value="TetR_C_43"/>
    <property type="match status" value="1"/>
</dbReference>
<dbReference type="InterPro" id="IPR050109">
    <property type="entry name" value="HTH-type_TetR-like_transc_reg"/>
</dbReference>
<accession>A0ABW1M3Z7</accession>
<dbReference type="PRINTS" id="PR00455">
    <property type="entry name" value="HTHTETR"/>
</dbReference>
<evidence type="ECO:0000256" key="4">
    <source>
        <dbReference type="PROSITE-ProRule" id="PRU00335"/>
    </source>
</evidence>
<dbReference type="InterPro" id="IPR023772">
    <property type="entry name" value="DNA-bd_HTH_TetR-type_CS"/>
</dbReference>
<sequence length="197" mass="20525">MSSTPPSRTKPLRSDAQRNRARILTAAEEVFASGGPSASTEDIARRAGVAVGTVFRHFPTKAALIEAVFVNRLGTLTREAGTAIEGRDAGAAFFSFFELLVRQSAVKHAFTDAMSDGDDSVKAVWAAVTAASDRLSDAVGRLLSRAQRSGAVRADVTASDVIGLMIGAARAAEHVGGGDASRARVLAVVKDGLRSKT</sequence>
<dbReference type="SUPFAM" id="SSF48498">
    <property type="entry name" value="Tetracyclin repressor-like, C-terminal domain"/>
    <property type="match status" value="1"/>
</dbReference>
<evidence type="ECO:0000313" key="7">
    <source>
        <dbReference type="Proteomes" id="UP001596242"/>
    </source>
</evidence>
<dbReference type="PROSITE" id="PS50977">
    <property type="entry name" value="HTH_TETR_2"/>
    <property type="match status" value="1"/>
</dbReference>
<keyword evidence="2 4" id="KW-0238">DNA-binding</keyword>
<dbReference type="SUPFAM" id="SSF46689">
    <property type="entry name" value="Homeodomain-like"/>
    <property type="match status" value="1"/>
</dbReference>
<dbReference type="InterPro" id="IPR036271">
    <property type="entry name" value="Tet_transcr_reg_TetR-rel_C_sf"/>
</dbReference>
<dbReference type="InterPro" id="IPR009057">
    <property type="entry name" value="Homeodomain-like_sf"/>
</dbReference>